<dbReference type="Pfam" id="PF00067">
    <property type="entry name" value="p450"/>
    <property type="match status" value="1"/>
</dbReference>
<dbReference type="Proteomes" id="UP000078576">
    <property type="component" value="Unassembled WGS sequence"/>
</dbReference>
<dbReference type="Gene3D" id="1.10.630.10">
    <property type="entry name" value="Cytochrome P450"/>
    <property type="match status" value="1"/>
</dbReference>
<keyword evidence="9" id="KW-0472">Membrane</keyword>
<evidence type="ECO:0000256" key="6">
    <source>
        <dbReference type="ARBA" id="ARBA00023033"/>
    </source>
</evidence>
<comment type="cofactor">
    <cofactor evidence="1 7">
        <name>heme</name>
        <dbReference type="ChEBI" id="CHEBI:30413"/>
    </cofactor>
</comment>
<dbReference type="InterPro" id="IPR002403">
    <property type="entry name" value="Cyt_P450_E_grp-IV"/>
</dbReference>
<evidence type="ECO:0000313" key="11">
    <source>
        <dbReference type="Proteomes" id="UP000078576"/>
    </source>
</evidence>
<keyword evidence="4" id="KW-0560">Oxidoreductase</keyword>
<feature type="binding site" description="axial binding residue" evidence="7">
    <location>
        <position position="470"/>
    </location>
    <ligand>
        <name>heme</name>
        <dbReference type="ChEBI" id="CHEBI:30413"/>
    </ligand>
    <ligandPart>
        <name>Fe</name>
        <dbReference type="ChEBI" id="CHEBI:18248"/>
    </ligandPart>
</feature>
<reference evidence="11" key="1">
    <citation type="submission" date="2014-12" db="EMBL/GenBank/DDBJ databases">
        <title>Genome Sequence of Valsa Canker Pathogens Uncovers a Specific Adaption of Colonization on Woody Bark.</title>
        <authorList>
            <person name="Yin Z."/>
            <person name="Liu H."/>
            <person name="Gao X."/>
            <person name="Li Z."/>
            <person name="Song N."/>
            <person name="Ke X."/>
            <person name="Dai Q."/>
            <person name="Wu Y."/>
            <person name="Sun Y."/>
            <person name="Xu J.-R."/>
            <person name="Kang Z.K."/>
            <person name="Wang L."/>
            <person name="Huang L."/>
        </authorList>
    </citation>
    <scope>NUCLEOTIDE SEQUENCE [LARGE SCALE GENOMIC DNA]</scope>
    <source>
        <strain evidence="11">SXYL134</strain>
    </source>
</reference>
<dbReference type="PRINTS" id="PR00465">
    <property type="entry name" value="EP450IV"/>
</dbReference>
<feature type="region of interest" description="Disordered" evidence="8">
    <location>
        <begin position="670"/>
        <end position="691"/>
    </location>
</feature>
<keyword evidence="11" id="KW-1185">Reference proteome</keyword>
<dbReference type="GO" id="GO:0004497">
    <property type="term" value="F:monooxygenase activity"/>
    <property type="evidence" value="ECO:0007669"/>
    <property type="project" value="UniProtKB-KW"/>
</dbReference>
<feature type="compositionally biased region" description="Low complexity" evidence="8">
    <location>
        <begin position="670"/>
        <end position="690"/>
    </location>
</feature>
<evidence type="ECO:0000256" key="7">
    <source>
        <dbReference type="PIRSR" id="PIRSR602403-1"/>
    </source>
</evidence>
<evidence type="ECO:0000256" key="2">
    <source>
        <dbReference type="ARBA" id="ARBA00010617"/>
    </source>
</evidence>
<dbReference type="PANTHER" id="PTHR46206:SF4">
    <property type="entry name" value="P450, PUTATIVE (EUROFUNG)-RELATED"/>
    <property type="match status" value="1"/>
</dbReference>
<keyword evidence="7" id="KW-0349">Heme</keyword>
<dbReference type="CDD" id="cd11041">
    <property type="entry name" value="CYP503A1-like"/>
    <property type="match status" value="1"/>
</dbReference>
<protein>
    <submittedName>
        <fullName evidence="10">Ent-kaurene oxidase</fullName>
    </submittedName>
</protein>
<evidence type="ECO:0000256" key="8">
    <source>
        <dbReference type="SAM" id="MobiDB-lite"/>
    </source>
</evidence>
<comment type="similarity">
    <text evidence="2">Belongs to the cytochrome P450 family.</text>
</comment>
<organism evidence="10 11">
    <name type="scientific">Cytospora mali</name>
    <name type="common">Apple Valsa canker fungus</name>
    <name type="synonym">Valsa mali</name>
    <dbReference type="NCBI Taxonomy" id="578113"/>
    <lineage>
        <taxon>Eukaryota</taxon>
        <taxon>Fungi</taxon>
        <taxon>Dikarya</taxon>
        <taxon>Ascomycota</taxon>
        <taxon>Pezizomycotina</taxon>
        <taxon>Sordariomycetes</taxon>
        <taxon>Sordariomycetidae</taxon>
        <taxon>Diaporthales</taxon>
        <taxon>Cytosporaceae</taxon>
        <taxon>Cytospora</taxon>
    </lineage>
</organism>
<dbReference type="GO" id="GO:0016705">
    <property type="term" value="F:oxidoreductase activity, acting on paired donors, with incorporation or reduction of molecular oxygen"/>
    <property type="evidence" value="ECO:0007669"/>
    <property type="project" value="InterPro"/>
</dbReference>
<evidence type="ECO:0000256" key="5">
    <source>
        <dbReference type="ARBA" id="ARBA00023004"/>
    </source>
</evidence>
<accession>A0A194UYE4</accession>
<dbReference type="GO" id="GO:0020037">
    <property type="term" value="F:heme binding"/>
    <property type="evidence" value="ECO:0007669"/>
    <property type="project" value="InterPro"/>
</dbReference>
<gene>
    <name evidence="10" type="ORF">VP1G_04010</name>
</gene>
<keyword evidence="6" id="KW-0503">Monooxygenase</keyword>
<dbReference type="InterPro" id="IPR001128">
    <property type="entry name" value="Cyt_P450"/>
</dbReference>
<dbReference type="GO" id="GO:0005506">
    <property type="term" value="F:iron ion binding"/>
    <property type="evidence" value="ECO:0007669"/>
    <property type="project" value="InterPro"/>
</dbReference>
<evidence type="ECO:0000256" key="4">
    <source>
        <dbReference type="ARBA" id="ARBA00023002"/>
    </source>
</evidence>
<evidence type="ECO:0000313" key="10">
    <source>
        <dbReference type="EMBL" id="KUI56678.1"/>
    </source>
</evidence>
<evidence type="ECO:0000256" key="3">
    <source>
        <dbReference type="ARBA" id="ARBA00022723"/>
    </source>
</evidence>
<evidence type="ECO:0000256" key="1">
    <source>
        <dbReference type="ARBA" id="ARBA00001971"/>
    </source>
</evidence>
<proteinExistence type="inferred from homology"/>
<name>A0A194UYE4_CYTMA</name>
<evidence type="ECO:0000256" key="9">
    <source>
        <dbReference type="SAM" id="Phobius"/>
    </source>
</evidence>
<keyword evidence="3 7" id="KW-0479">Metal-binding</keyword>
<dbReference type="OrthoDB" id="1844152at2759"/>
<keyword evidence="5 7" id="KW-0408">Iron</keyword>
<dbReference type="SUPFAM" id="SSF48264">
    <property type="entry name" value="Cytochrome P450"/>
    <property type="match status" value="1"/>
</dbReference>
<dbReference type="STRING" id="694573.A0A194UYE4"/>
<feature type="transmembrane region" description="Helical" evidence="9">
    <location>
        <begin position="27"/>
        <end position="44"/>
    </location>
</feature>
<dbReference type="EMBL" id="KN714691">
    <property type="protein sequence ID" value="KUI56678.1"/>
    <property type="molecule type" value="Genomic_DNA"/>
</dbReference>
<dbReference type="InterPro" id="IPR036396">
    <property type="entry name" value="Cyt_P450_sf"/>
</dbReference>
<dbReference type="AlphaFoldDB" id="A0A194UYE4"/>
<sequence>MEGYSDTSHLTHLNGKLLVQILKNQELLSHFLIVAIIASLLYYLKPKGHYDDGLFTANKLFSWEPAYFARLRWITNAQKIVRDASITAQGRPYRLCRGDTDQIILPPAMIPELNGLGIDVLNSRESHSFSLLGDLTGMGVVRKTSFHVRVMLSYISPALPALVTTTAARISASIENDFPQGNEWTSMKPSKAVVRGISEAIALILFGAEMTADNPQLVHLTHEHTNNVFQVCFAMRCVPQFLQPVLVWLLPAKWRLISGWQKLRNYVVPRVLQLKEAKVNSDSKSRHTVNPDVITWMVEDGRNEMERDPKVLTTLIGSIAAGSTYSITNFCCSTIMDMVAHPDVLDAVRAEIREKHAQIDGRWDMAALASLEKLDSAMKESSRLSPGTLFAYSRVVMKDHMLSNNLALKKGQFVTIPSATRTMDPNIFEDPREYKGLRFCADDRIEEHRARPFSSIDADILTWGAGRWACPGRLIADMPAKILLVKLLDEYDFAFVGVSIMRSIIVAIFMEGIAFAQNITITPTAVQTVVDLFLGAKRQSNYSFEGSVVGADNTATTYEIRCNSGALNLPGFPTTTCDLKDPPWTVTDGPSTMVGVLSTSIQNVTALLAETCAIKGQTAAYCNYTFVGDSVGRTTSTSYTTIITGDMYVEYPVTITAGAEKLAAATATSSPSNTIATSTGTPSSSGTRPSVARTGTLGAIVLAAIAFTM</sequence>
<keyword evidence="9" id="KW-1133">Transmembrane helix</keyword>
<keyword evidence="9" id="KW-0812">Transmembrane</keyword>
<dbReference type="PANTHER" id="PTHR46206">
    <property type="entry name" value="CYTOCHROME P450"/>
    <property type="match status" value="1"/>
</dbReference>